<gene>
    <name evidence="1" type="ordered locus">Bind_2960</name>
</gene>
<dbReference type="EMBL" id="CP001016">
    <property type="protein sequence ID" value="ACB96527.1"/>
    <property type="molecule type" value="Genomic_DNA"/>
</dbReference>
<protein>
    <submittedName>
        <fullName evidence="1">Uncharacterized protein</fullName>
    </submittedName>
</protein>
<dbReference type="KEGG" id="bid:Bind_2960"/>
<reference evidence="1 2" key="2">
    <citation type="journal article" date="2010" name="J. Bacteriol.">
        <title>Complete genome sequence of Beijerinckia indica subsp. indica.</title>
        <authorList>
            <person name="Tamas I."/>
            <person name="Dedysh S.N."/>
            <person name="Liesack W."/>
            <person name="Stott M.B."/>
            <person name="Alam M."/>
            <person name="Murrell J.C."/>
            <person name="Dunfield P.F."/>
        </authorList>
    </citation>
    <scope>NUCLEOTIDE SEQUENCE [LARGE SCALE GENOMIC DNA]</scope>
    <source>
        <strain evidence="2">ATCC 9039 / DSM 1715 / NCIMB 8712</strain>
    </source>
</reference>
<sequence length="72" mass="8001">MPIPAEPLSCPFRHLLGCPVLPIVADPDMPLGYFYGKGRARNDALFCPVGWGRIAVNRAPWRLIGLRTNARK</sequence>
<name>B2IKY7_BEII9</name>
<reference evidence="2" key="1">
    <citation type="submission" date="2008-03" db="EMBL/GenBank/DDBJ databases">
        <title>Complete sequence of chromosome of Beijerinckia indica subsp. indica ATCC 9039.</title>
        <authorList>
            <consortium name="US DOE Joint Genome Institute"/>
            <person name="Copeland A."/>
            <person name="Lucas S."/>
            <person name="Lapidus A."/>
            <person name="Glavina del Rio T."/>
            <person name="Dalin E."/>
            <person name="Tice H."/>
            <person name="Bruce D."/>
            <person name="Goodwin L."/>
            <person name="Pitluck S."/>
            <person name="LaButti K."/>
            <person name="Schmutz J."/>
            <person name="Larimer F."/>
            <person name="Land M."/>
            <person name="Hauser L."/>
            <person name="Kyrpides N."/>
            <person name="Mikhailova N."/>
            <person name="Dunfield P.F."/>
            <person name="Dedysh S.N."/>
            <person name="Liesack W."/>
            <person name="Saw J.H."/>
            <person name="Alam M."/>
            <person name="Chen Y."/>
            <person name="Murrell J.C."/>
            <person name="Richardson P."/>
        </authorList>
    </citation>
    <scope>NUCLEOTIDE SEQUENCE [LARGE SCALE GENOMIC DNA]</scope>
    <source>
        <strain evidence="2">ATCC 9039 / DSM 1715 / NCIMB 8712</strain>
    </source>
</reference>
<evidence type="ECO:0000313" key="1">
    <source>
        <dbReference type="EMBL" id="ACB96527.1"/>
    </source>
</evidence>
<dbReference type="HOGENOM" id="CLU_2714210_0_0_5"/>
<evidence type="ECO:0000313" key="2">
    <source>
        <dbReference type="Proteomes" id="UP000001695"/>
    </source>
</evidence>
<dbReference type="Proteomes" id="UP000001695">
    <property type="component" value="Chromosome"/>
</dbReference>
<dbReference type="AlphaFoldDB" id="B2IKY7"/>
<proteinExistence type="predicted"/>
<dbReference type="STRING" id="395963.Bind_2960"/>
<accession>B2IKY7</accession>
<organism evidence="1 2">
    <name type="scientific">Beijerinckia indica subsp. indica (strain ATCC 9039 / DSM 1715 / NCIMB 8712)</name>
    <dbReference type="NCBI Taxonomy" id="395963"/>
    <lineage>
        <taxon>Bacteria</taxon>
        <taxon>Pseudomonadati</taxon>
        <taxon>Pseudomonadota</taxon>
        <taxon>Alphaproteobacteria</taxon>
        <taxon>Hyphomicrobiales</taxon>
        <taxon>Beijerinckiaceae</taxon>
        <taxon>Beijerinckia</taxon>
    </lineage>
</organism>
<keyword evidence="2" id="KW-1185">Reference proteome</keyword>